<evidence type="ECO:0000313" key="6">
    <source>
        <dbReference type="Proteomes" id="UP000076244"/>
    </source>
</evidence>
<accession>A0A143AMN6</accession>
<dbReference type="InterPro" id="IPR045595">
    <property type="entry name" value="SufBD_N"/>
</dbReference>
<feature type="domain" description="SUF system FeS cluster assembly SufBD N-terminal" evidence="3">
    <location>
        <begin position="73"/>
        <end position="131"/>
    </location>
</feature>
<evidence type="ECO:0000313" key="5">
    <source>
        <dbReference type="EMBL" id="AMV66696.1"/>
    </source>
</evidence>
<name>A0A143AMN6_9LACO</name>
<evidence type="ECO:0000313" key="4">
    <source>
        <dbReference type="EMBL" id="AMV63397.1"/>
    </source>
</evidence>
<dbReference type="SUPFAM" id="SSF101960">
    <property type="entry name" value="Stabilizer of iron transporter SufD"/>
    <property type="match status" value="1"/>
</dbReference>
<dbReference type="PANTHER" id="PTHR43575:SF1">
    <property type="entry name" value="PROTEIN ABCI7, CHLOROPLASTIC"/>
    <property type="match status" value="1"/>
</dbReference>
<dbReference type="PANTHER" id="PTHR43575">
    <property type="entry name" value="PROTEIN ABCI7, CHLOROPLASTIC"/>
    <property type="match status" value="1"/>
</dbReference>
<dbReference type="AlphaFoldDB" id="A0A143AMN6"/>
<sequence>MSEAIGKTKLHAALFPNEPTWFTDMRQRAFEEMQITNDPRFAKVDYRNWGLGELSAEGPTKDLALVDHSTDDYILCPIAIAMVKYEKLFQTYYMKKALTELSDRLINFSTAFVNAGNFLYVPENTKLAKPICLNQIEYSQTSDEISHNLIVLGEGTQATICLDNQPEQAGEKIHRISEIVLEAGSHLNLITVDNFSSNKAVYVNRQAYVGEQAKLDWTIGSFSDGNVVAEMNAELVGRRSTATINNAAITSGTQTQGMNTRLTNLAPYTTGKIRQRGVVLDQSRLVFNGIGKIVHGAHGTIAEQENRLLMLSDQASGDANPILLIDENDVEAGHAASVGRLDKKQLYYLMSRGLSKEVAKQLVVRGFIGIFAKEITNRRIREAFQKTLERKLTNG</sequence>
<dbReference type="InterPro" id="IPR000825">
    <property type="entry name" value="SUF_FeS_clus_asmbl_SufBD_core"/>
</dbReference>
<dbReference type="EMBL" id="CP012288">
    <property type="protein sequence ID" value="AMV66696.1"/>
    <property type="molecule type" value="Genomic_DNA"/>
</dbReference>
<dbReference type="EMBL" id="CP012275">
    <property type="protein sequence ID" value="AMV63397.1"/>
    <property type="molecule type" value="Genomic_DNA"/>
</dbReference>
<evidence type="ECO:0000259" key="3">
    <source>
        <dbReference type="Pfam" id="PF19295"/>
    </source>
</evidence>
<reference evidence="6 7" key="1">
    <citation type="journal article" date="2016" name="PLoS ONE">
        <title>The Identification of Novel Diagnostic Marker Genes for the Detection of Beer Spoiling Pediococcus damnosus Strains Using the BlAst Diagnostic Gene findEr.</title>
        <authorList>
            <person name="Behr J."/>
            <person name="Geissler A.J."/>
            <person name="Schmid J."/>
            <person name="Zehe A."/>
            <person name="Vogel R.F."/>
        </authorList>
    </citation>
    <scope>NUCLEOTIDE SEQUENCE [LARGE SCALE GENOMIC DNA]</scope>
    <source>
        <strain evidence="4 7">TMW 2.1533</strain>
        <strain evidence="5 6">TMW 2.1535</strain>
    </source>
</reference>
<evidence type="ECO:0000256" key="1">
    <source>
        <dbReference type="ARBA" id="ARBA00043967"/>
    </source>
</evidence>
<feature type="domain" description="SUF system FeS cluster assembly SufBD core" evidence="2">
    <location>
        <begin position="144"/>
        <end position="367"/>
    </location>
</feature>
<dbReference type="InterPro" id="IPR055346">
    <property type="entry name" value="Fe-S_cluster_assembly_SufBD"/>
</dbReference>
<gene>
    <name evidence="4" type="ORF">ADU70_1931</name>
    <name evidence="5" type="ORF">ADU72_0751</name>
</gene>
<dbReference type="Pfam" id="PF01458">
    <property type="entry name" value="SUFBD_core"/>
    <property type="match status" value="1"/>
</dbReference>
<dbReference type="RefSeq" id="WP_046871506.1">
    <property type="nucleotide sequence ID" value="NZ_BAAAXI010000143.1"/>
</dbReference>
<evidence type="ECO:0000313" key="7">
    <source>
        <dbReference type="Proteomes" id="UP000076405"/>
    </source>
</evidence>
<dbReference type="InterPro" id="IPR037284">
    <property type="entry name" value="SUF_FeS_clus_asmbl_SufBD_sf"/>
</dbReference>
<evidence type="ECO:0000259" key="2">
    <source>
        <dbReference type="Pfam" id="PF01458"/>
    </source>
</evidence>
<protein>
    <submittedName>
        <fullName evidence="4">Iron-sulfur cluster assembly protein SufD</fullName>
    </submittedName>
</protein>
<dbReference type="GeneID" id="57276965"/>
<dbReference type="InterPro" id="IPR011542">
    <property type="entry name" value="SUF_FeS_clus_asmbl_SufD"/>
</dbReference>
<organism evidence="4 7">
    <name type="scientific">Pediococcus damnosus</name>
    <dbReference type="NCBI Taxonomy" id="51663"/>
    <lineage>
        <taxon>Bacteria</taxon>
        <taxon>Bacillati</taxon>
        <taxon>Bacillota</taxon>
        <taxon>Bacilli</taxon>
        <taxon>Lactobacillales</taxon>
        <taxon>Lactobacillaceae</taxon>
        <taxon>Pediococcus</taxon>
    </lineage>
</organism>
<dbReference type="Proteomes" id="UP000076405">
    <property type="component" value="Chromosome"/>
</dbReference>
<dbReference type="KEGG" id="pdm:ADU72_0751"/>
<dbReference type="GO" id="GO:0016226">
    <property type="term" value="P:iron-sulfur cluster assembly"/>
    <property type="evidence" value="ECO:0007669"/>
    <property type="project" value="InterPro"/>
</dbReference>
<keyword evidence="6" id="KW-1185">Reference proteome</keyword>
<dbReference type="NCBIfam" id="TIGR01981">
    <property type="entry name" value="sufD"/>
    <property type="match status" value="1"/>
</dbReference>
<comment type="similarity">
    <text evidence="1">Belongs to the iron-sulfur cluster assembly SufBD family.</text>
</comment>
<dbReference type="OrthoDB" id="9803529at2"/>
<dbReference type="Proteomes" id="UP000076244">
    <property type="component" value="Chromosome"/>
</dbReference>
<proteinExistence type="inferred from homology"/>
<dbReference type="Pfam" id="PF19295">
    <property type="entry name" value="SufBD_N"/>
    <property type="match status" value="1"/>
</dbReference>